<evidence type="ECO:0000256" key="6">
    <source>
        <dbReference type="ARBA" id="ARBA00022525"/>
    </source>
</evidence>
<dbReference type="PANTHER" id="PTHR12053:SF3">
    <property type="entry name" value="CARBOXYPEPTIDASE Q"/>
    <property type="match status" value="1"/>
</dbReference>
<feature type="domain" description="PA" evidence="21">
    <location>
        <begin position="126"/>
        <end position="202"/>
    </location>
</feature>
<evidence type="ECO:0000259" key="21">
    <source>
        <dbReference type="Pfam" id="PF02225"/>
    </source>
</evidence>
<comment type="caution">
    <text evidence="23">The sequence shown here is derived from an EMBL/GenBank/DDBJ whole genome shotgun (WGS) entry which is preliminary data.</text>
</comment>
<dbReference type="InterPro" id="IPR046450">
    <property type="entry name" value="PA_dom_sf"/>
</dbReference>
<evidence type="ECO:0000256" key="3">
    <source>
        <dbReference type="ARBA" id="ARBA00004555"/>
    </source>
</evidence>
<evidence type="ECO:0000256" key="1">
    <source>
        <dbReference type="ARBA" id="ARBA00004240"/>
    </source>
</evidence>
<dbReference type="GO" id="GO:0004180">
    <property type="term" value="F:carboxypeptidase activity"/>
    <property type="evidence" value="ECO:0007669"/>
    <property type="project" value="UniProtKB-KW"/>
</dbReference>
<reference evidence="23 24" key="1">
    <citation type="submission" date="2019-03" db="EMBL/GenBank/DDBJ databases">
        <title>Genomic Encyclopedia of Type Strains, Phase IV (KMG-IV): sequencing the most valuable type-strain genomes for metagenomic binning, comparative biology and taxonomic classification.</title>
        <authorList>
            <person name="Goeker M."/>
        </authorList>
    </citation>
    <scope>NUCLEOTIDE SEQUENCE [LARGE SCALE GENOMIC DNA]</scope>
    <source>
        <strain evidence="23 24">DSM 100048</strain>
    </source>
</reference>
<keyword evidence="15" id="KW-0482">Metalloprotease</keyword>
<evidence type="ECO:0000256" key="16">
    <source>
        <dbReference type="ARBA" id="ARBA00023145"/>
    </source>
</evidence>
<evidence type="ECO:0000256" key="11">
    <source>
        <dbReference type="ARBA" id="ARBA00022801"/>
    </source>
</evidence>
<evidence type="ECO:0000256" key="19">
    <source>
        <dbReference type="ARBA" id="ARBA00025833"/>
    </source>
</evidence>
<dbReference type="GO" id="GO:0005764">
    <property type="term" value="C:lysosome"/>
    <property type="evidence" value="ECO:0007669"/>
    <property type="project" value="UniProtKB-SubCell"/>
</dbReference>
<keyword evidence="12" id="KW-0256">Endoplasmic reticulum</keyword>
<dbReference type="GO" id="GO:0070573">
    <property type="term" value="F:metallodipeptidase activity"/>
    <property type="evidence" value="ECO:0007669"/>
    <property type="project" value="InterPro"/>
</dbReference>
<comment type="subunit">
    <text evidence="19">Homodimer. The monomeric form is inactive while the homodimer is active.</text>
</comment>
<organism evidence="23 24">
    <name type="scientific">Paracandidimonas soli</name>
    <dbReference type="NCBI Taxonomy" id="1917182"/>
    <lineage>
        <taxon>Bacteria</taxon>
        <taxon>Pseudomonadati</taxon>
        <taxon>Pseudomonadota</taxon>
        <taxon>Betaproteobacteria</taxon>
        <taxon>Burkholderiales</taxon>
        <taxon>Alcaligenaceae</taxon>
        <taxon>Paracandidimonas</taxon>
    </lineage>
</organism>
<keyword evidence="13" id="KW-0862">Zinc</keyword>
<dbReference type="SUPFAM" id="SSF52025">
    <property type="entry name" value="PA domain"/>
    <property type="match status" value="1"/>
</dbReference>
<evidence type="ECO:0000256" key="2">
    <source>
        <dbReference type="ARBA" id="ARBA00004371"/>
    </source>
</evidence>
<keyword evidence="8" id="KW-0645">Protease</keyword>
<dbReference type="EMBL" id="SMBX01000009">
    <property type="protein sequence ID" value="TCU94460.1"/>
    <property type="molecule type" value="Genomic_DNA"/>
</dbReference>
<accession>A0A4R3UUA7</accession>
<proteinExistence type="predicted"/>
<gene>
    <name evidence="23" type="ORF">EV686_10910</name>
</gene>
<keyword evidence="16" id="KW-0865">Zymogen</keyword>
<evidence type="ECO:0000256" key="14">
    <source>
        <dbReference type="ARBA" id="ARBA00023034"/>
    </source>
</evidence>
<evidence type="ECO:0000256" key="10">
    <source>
        <dbReference type="ARBA" id="ARBA00022729"/>
    </source>
</evidence>
<dbReference type="Proteomes" id="UP000294692">
    <property type="component" value="Unassembled WGS sequence"/>
</dbReference>
<evidence type="ECO:0000256" key="5">
    <source>
        <dbReference type="ARBA" id="ARBA00014116"/>
    </source>
</evidence>
<dbReference type="InterPro" id="IPR003137">
    <property type="entry name" value="PA_domain"/>
</dbReference>
<keyword evidence="17" id="KW-0325">Glycoprotein</keyword>
<dbReference type="Pfam" id="PF02225">
    <property type="entry name" value="PA"/>
    <property type="match status" value="1"/>
</dbReference>
<dbReference type="GO" id="GO:0006508">
    <property type="term" value="P:proteolysis"/>
    <property type="evidence" value="ECO:0007669"/>
    <property type="project" value="UniProtKB-KW"/>
</dbReference>
<dbReference type="InterPro" id="IPR007484">
    <property type="entry name" value="Peptidase_M28"/>
</dbReference>
<dbReference type="GO" id="GO:0005576">
    <property type="term" value="C:extracellular region"/>
    <property type="evidence" value="ECO:0007669"/>
    <property type="project" value="UniProtKB-SubCell"/>
</dbReference>
<evidence type="ECO:0000256" key="8">
    <source>
        <dbReference type="ARBA" id="ARBA00022670"/>
    </source>
</evidence>
<evidence type="ECO:0000256" key="17">
    <source>
        <dbReference type="ARBA" id="ARBA00023180"/>
    </source>
</evidence>
<keyword evidence="6" id="KW-0964">Secreted</keyword>
<dbReference type="Gene3D" id="3.50.30.30">
    <property type="match status" value="1"/>
</dbReference>
<evidence type="ECO:0000256" key="12">
    <source>
        <dbReference type="ARBA" id="ARBA00022824"/>
    </source>
</evidence>
<evidence type="ECO:0000313" key="23">
    <source>
        <dbReference type="EMBL" id="TCU94460.1"/>
    </source>
</evidence>
<feature type="domain" description="Peptidase M28" evidence="22">
    <location>
        <begin position="230"/>
        <end position="414"/>
    </location>
</feature>
<dbReference type="PANTHER" id="PTHR12053">
    <property type="entry name" value="PROTEASE FAMILY M28 PLASMA GLUTAMATE CARBOXYPEPTIDASE-RELATED"/>
    <property type="match status" value="1"/>
</dbReference>
<dbReference type="Pfam" id="PF04389">
    <property type="entry name" value="Peptidase_M28"/>
    <property type="match status" value="1"/>
</dbReference>
<name>A0A4R3UUA7_9BURK</name>
<dbReference type="GO" id="GO:0046872">
    <property type="term" value="F:metal ion binding"/>
    <property type="evidence" value="ECO:0007669"/>
    <property type="project" value="UniProtKB-KW"/>
</dbReference>
<evidence type="ECO:0000256" key="15">
    <source>
        <dbReference type="ARBA" id="ARBA00023049"/>
    </source>
</evidence>
<protein>
    <recommendedName>
        <fullName evidence="5">Carboxypeptidase Q</fullName>
    </recommendedName>
    <alternativeName>
        <fullName evidence="20">Plasma glutamate carboxypeptidase</fullName>
    </alternativeName>
</protein>
<keyword evidence="10" id="KW-0732">Signal</keyword>
<keyword evidence="18" id="KW-0458">Lysosome</keyword>
<evidence type="ECO:0000256" key="9">
    <source>
        <dbReference type="ARBA" id="ARBA00022723"/>
    </source>
</evidence>
<comment type="subcellular location">
    <subcellularLocation>
        <location evidence="1">Endoplasmic reticulum</location>
    </subcellularLocation>
    <subcellularLocation>
        <location evidence="3">Golgi apparatus</location>
    </subcellularLocation>
    <subcellularLocation>
        <location evidence="2">Lysosome</location>
    </subcellularLocation>
    <subcellularLocation>
        <location evidence="4">Secreted</location>
    </subcellularLocation>
</comment>
<evidence type="ECO:0000256" key="4">
    <source>
        <dbReference type="ARBA" id="ARBA00004613"/>
    </source>
</evidence>
<dbReference type="AlphaFoldDB" id="A0A4R3UUA7"/>
<keyword evidence="14" id="KW-0333">Golgi apparatus</keyword>
<dbReference type="InterPro" id="IPR039866">
    <property type="entry name" value="CPQ"/>
</dbReference>
<dbReference type="OrthoDB" id="9778250at2"/>
<evidence type="ECO:0000256" key="13">
    <source>
        <dbReference type="ARBA" id="ARBA00022833"/>
    </source>
</evidence>
<keyword evidence="24" id="KW-1185">Reference proteome</keyword>
<dbReference type="RefSeq" id="WP_132477761.1">
    <property type="nucleotide sequence ID" value="NZ_JBHRVM010000001.1"/>
</dbReference>
<evidence type="ECO:0000256" key="7">
    <source>
        <dbReference type="ARBA" id="ARBA00022645"/>
    </source>
</evidence>
<keyword evidence="11" id="KW-0378">Hydrolase</keyword>
<keyword evidence="7 23" id="KW-0121">Carboxypeptidase</keyword>
<dbReference type="SUPFAM" id="SSF53187">
    <property type="entry name" value="Zn-dependent exopeptidases"/>
    <property type="match status" value="1"/>
</dbReference>
<evidence type="ECO:0000256" key="20">
    <source>
        <dbReference type="ARBA" id="ARBA00033328"/>
    </source>
</evidence>
<dbReference type="Gene3D" id="3.40.630.10">
    <property type="entry name" value="Zn peptidases"/>
    <property type="match status" value="1"/>
</dbReference>
<evidence type="ECO:0000256" key="18">
    <source>
        <dbReference type="ARBA" id="ARBA00023228"/>
    </source>
</evidence>
<keyword evidence="9" id="KW-0479">Metal-binding</keyword>
<sequence length="440" mass="46589">MKQDAAGTATMAQATFEQVRAALNNDAKLWQDFLSICRTGGRLAGSDSEAAALALCEAALSDGRHTVHCDPTRYKGWRCNHIALRLADSGELLDAAPLLGAAFTPKEGLVLDVVDLGRGTLEQIHAAGAQLRGKAVLVEHEYPFSSETIHRRRKLAAIQEAGAAAFLIVQKEPGIGPVSGSSGRAGAPGIPSVGISLESARRLLESGEPLSIELHGEDIPDAQTHTLRIELPGQTDETIVLSAHLDGHSLAESALDNATGVAAALALARAYAPIMAHMRRSLTVCLFSAEEWALRGSHEWLQALAPESKARMSMNLNLDSLSGSDNLTVLSSGFPVLGQLAQAAAKRVDVQLGHHVPLMSNSDHANFAAQGIPAMRLIAGFNEPDSDLKYLLTRADTSRLAKEAQLRSATQVAASILWDALTAEDLSHLKHPLPAEAALS</sequence>
<evidence type="ECO:0000313" key="24">
    <source>
        <dbReference type="Proteomes" id="UP000294692"/>
    </source>
</evidence>
<evidence type="ECO:0000259" key="22">
    <source>
        <dbReference type="Pfam" id="PF04389"/>
    </source>
</evidence>